<keyword evidence="5" id="KW-0032">Aminotransferase</keyword>
<reference evidence="5" key="1">
    <citation type="submission" date="2023-08" db="EMBL/GenBank/DDBJ databases">
        <title>Functional and genomic diversity of the sorghum phyllosphere microbiome.</title>
        <authorList>
            <person name="Shade A."/>
        </authorList>
    </citation>
    <scope>NUCLEOTIDE SEQUENCE</scope>
    <source>
        <strain evidence="5">SORGH_AS_0974</strain>
    </source>
</reference>
<sequence length="455" mass="49604">MPRLIAKGETDMNKPAITMINGFDASRLGSLPERERLMIERRQAMLGPSYRLFYEHPLHLVRGEGVWLYDPDGNAYLDAYNNVPSVGHCHPRVVAAIAEQAAVLNTHTRYLDDKILDYSQRLLATFPEELSRVMYCCTGSEAVDLAMRIACYYTGGTGIIITENAYHGTTATTAAISPSLGPNMPLGMHVITVPAPDAYRADGKDVGETFATEISKAIAFMQRRGIKPAAFIADSIFSTDGIFSEPAGFLQKALDVVHEAGALYIADEVQPGFGRTGSHMWGFMRHGIVPDIAVMGKPMGNGLPIAAAVMKSEVQERFGQDIRYFNTFGANHVSIAAANAVLDIIGDEGLMSNAVSTGDYMLEGMRKLQQSFDCIGDVRGAGLFLGLEFVKDRVSRVPDGARSLAVVNRMREHRVLISAAGIHGNTLKIRPPLPFGREHADIFLKTLEAVLNETN</sequence>
<dbReference type="InterPro" id="IPR015424">
    <property type="entry name" value="PyrdxlP-dep_Trfase"/>
</dbReference>
<comment type="similarity">
    <text evidence="2 4">Belongs to the class-III pyridoxal-phosphate-dependent aminotransferase family.</text>
</comment>
<evidence type="ECO:0000256" key="2">
    <source>
        <dbReference type="ARBA" id="ARBA00008954"/>
    </source>
</evidence>
<evidence type="ECO:0000256" key="1">
    <source>
        <dbReference type="ARBA" id="ARBA00001933"/>
    </source>
</evidence>
<organism evidence="5 6">
    <name type="scientific">Agrobacterium larrymoorei</name>
    <dbReference type="NCBI Taxonomy" id="160699"/>
    <lineage>
        <taxon>Bacteria</taxon>
        <taxon>Pseudomonadati</taxon>
        <taxon>Pseudomonadota</taxon>
        <taxon>Alphaproteobacteria</taxon>
        <taxon>Hyphomicrobiales</taxon>
        <taxon>Rhizobiaceae</taxon>
        <taxon>Rhizobium/Agrobacterium group</taxon>
        <taxon>Agrobacterium</taxon>
    </lineage>
</organism>
<comment type="cofactor">
    <cofactor evidence="1">
        <name>pyridoxal 5'-phosphate</name>
        <dbReference type="ChEBI" id="CHEBI:597326"/>
    </cofactor>
</comment>
<dbReference type="SUPFAM" id="SSF53383">
    <property type="entry name" value="PLP-dependent transferases"/>
    <property type="match status" value="1"/>
</dbReference>
<dbReference type="Gene3D" id="3.40.640.10">
    <property type="entry name" value="Type I PLP-dependent aspartate aminotransferase-like (Major domain)"/>
    <property type="match status" value="1"/>
</dbReference>
<dbReference type="GO" id="GO:0030170">
    <property type="term" value="F:pyridoxal phosphate binding"/>
    <property type="evidence" value="ECO:0007669"/>
    <property type="project" value="InterPro"/>
</dbReference>
<dbReference type="InterPro" id="IPR005814">
    <property type="entry name" value="Aminotrans_3"/>
</dbReference>
<dbReference type="Pfam" id="PF00202">
    <property type="entry name" value="Aminotran_3"/>
    <property type="match status" value="1"/>
</dbReference>
<comment type="caution">
    <text evidence="5">The sequence shown here is derived from an EMBL/GenBank/DDBJ whole genome shotgun (WGS) entry which is preliminary data.</text>
</comment>
<keyword evidence="5" id="KW-0808">Transferase</keyword>
<dbReference type="PANTHER" id="PTHR45688">
    <property type="match status" value="1"/>
</dbReference>
<dbReference type="EMBL" id="JAVIZC010000001">
    <property type="protein sequence ID" value="MDR6101616.1"/>
    <property type="molecule type" value="Genomic_DNA"/>
</dbReference>
<dbReference type="AlphaFoldDB" id="A0AAJ2BET3"/>
<evidence type="ECO:0000313" key="6">
    <source>
        <dbReference type="Proteomes" id="UP001255601"/>
    </source>
</evidence>
<dbReference type="PIRSF" id="PIRSF000521">
    <property type="entry name" value="Transaminase_4ab_Lys_Orn"/>
    <property type="match status" value="1"/>
</dbReference>
<dbReference type="Gene3D" id="3.90.1150.10">
    <property type="entry name" value="Aspartate Aminotransferase, domain 1"/>
    <property type="match status" value="1"/>
</dbReference>
<accession>A0AAJ2BET3</accession>
<evidence type="ECO:0000256" key="3">
    <source>
        <dbReference type="ARBA" id="ARBA00022898"/>
    </source>
</evidence>
<evidence type="ECO:0000313" key="5">
    <source>
        <dbReference type="EMBL" id="MDR6101616.1"/>
    </source>
</evidence>
<dbReference type="PANTHER" id="PTHR45688:SF13">
    <property type="entry name" value="ALANINE--GLYOXYLATE AMINOTRANSFERASE 2-LIKE"/>
    <property type="match status" value="1"/>
</dbReference>
<protein>
    <submittedName>
        <fullName evidence="5">4-aminobutyrate aminotransferase-like enzyme</fullName>
    </submittedName>
</protein>
<dbReference type="GO" id="GO:0008483">
    <property type="term" value="F:transaminase activity"/>
    <property type="evidence" value="ECO:0007669"/>
    <property type="project" value="UniProtKB-KW"/>
</dbReference>
<keyword evidence="3 4" id="KW-0663">Pyridoxal phosphate</keyword>
<evidence type="ECO:0000256" key="4">
    <source>
        <dbReference type="RuleBase" id="RU003560"/>
    </source>
</evidence>
<gene>
    <name evidence="5" type="ORF">QE369_001794</name>
</gene>
<dbReference type="InterPro" id="IPR015422">
    <property type="entry name" value="PyrdxlP-dep_Trfase_small"/>
</dbReference>
<dbReference type="InterPro" id="IPR015421">
    <property type="entry name" value="PyrdxlP-dep_Trfase_major"/>
</dbReference>
<dbReference type="InterPro" id="IPR049704">
    <property type="entry name" value="Aminotrans_3_PPA_site"/>
</dbReference>
<dbReference type="CDD" id="cd00610">
    <property type="entry name" value="OAT_like"/>
    <property type="match status" value="1"/>
</dbReference>
<dbReference type="Proteomes" id="UP001255601">
    <property type="component" value="Unassembled WGS sequence"/>
</dbReference>
<dbReference type="PROSITE" id="PS00600">
    <property type="entry name" value="AA_TRANSFER_CLASS_3"/>
    <property type="match status" value="1"/>
</dbReference>
<proteinExistence type="inferred from homology"/>
<name>A0AAJ2BET3_9HYPH</name>